<evidence type="ECO:0000256" key="1">
    <source>
        <dbReference type="ARBA" id="ARBA00004651"/>
    </source>
</evidence>
<dbReference type="PANTHER" id="PTHR43394:SF1">
    <property type="entry name" value="ATP-BINDING CASSETTE SUB-FAMILY B MEMBER 10, MITOCHONDRIAL"/>
    <property type="match status" value="1"/>
</dbReference>
<dbReference type="Proteomes" id="UP000053923">
    <property type="component" value="Unassembled WGS sequence"/>
</dbReference>
<dbReference type="Pfam" id="PF00005">
    <property type="entry name" value="ABC_tran"/>
    <property type="match status" value="1"/>
</dbReference>
<proteinExistence type="predicted"/>
<dbReference type="InterPro" id="IPR017871">
    <property type="entry name" value="ABC_transporter-like_CS"/>
</dbReference>
<protein>
    <submittedName>
        <fullName evidence="12">ABC transporter</fullName>
    </submittedName>
</protein>
<name>A0A101JFH4_9ACTN</name>
<keyword evidence="13" id="KW-1185">Reference proteome</keyword>
<feature type="transmembrane region" description="Helical" evidence="9">
    <location>
        <begin position="147"/>
        <end position="169"/>
    </location>
</feature>
<accession>A0A101JFH4</accession>
<dbReference type="SMART" id="SM00382">
    <property type="entry name" value="AAA"/>
    <property type="match status" value="1"/>
</dbReference>
<keyword evidence="5" id="KW-0547">Nucleotide-binding</keyword>
<feature type="transmembrane region" description="Helical" evidence="9">
    <location>
        <begin position="257"/>
        <end position="279"/>
    </location>
</feature>
<feature type="domain" description="ABC transmembrane type-1" evidence="11">
    <location>
        <begin position="38"/>
        <end position="320"/>
    </location>
</feature>
<evidence type="ECO:0000256" key="4">
    <source>
        <dbReference type="ARBA" id="ARBA00022692"/>
    </source>
</evidence>
<dbReference type="GO" id="GO:0016887">
    <property type="term" value="F:ATP hydrolysis activity"/>
    <property type="evidence" value="ECO:0007669"/>
    <property type="project" value="InterPro"/>
</dbReference>
<dbReference type="PROSITE" id="PS50929">
    <property type="entry name" value="ABC_TM1F"/>
    <property type="match status" value="1"/>
</dbReference>
<dbReference type="GO" id="GO:0015421">
    <property type="term" value="F:ABC-type oligopeptide transporter activity"/>
    <property type="evidence" value="ECO:0007669"/>
    <property type="project" value="TreeGrafter"/>
</dbReference>
<dbReference type="PROSITE" id="PS00211">
    <property type="entry name" value="ABC_TRANSPORTER_1"/>
    <property type="match status" value="1"/>
</dbReference>
<dbReference type="FunFam" id="3.40.50.300:FF:000854">
    <property type="entry name" value="Multidrug ABC transporter ATP-binding protein"/>
    <property type="match status" value="1"/>
</dbReference>
<comment type="caution">
    <text evidence="12">The sequence shown here is derived from an EMBL/GenBank/DDBJ whole genome shotgun (WGS) entry which is preliminary data.</text>
</comment>
<dbReference type="FunFam" id="1.20.1560.10:FF:000164">
    <property type="entry name" value="ABC transporter ATP-binding protein"/>
    <property type="match status" value="1"/>
</dbReference>
<dbReference type="InterPro" id="IPR036640">
    <property type="entry name" value="ABC1_TM_sf"/>
</dbReference>
<evidence type="ECO:0000256" key="3">
    <source>
        <dbReference type="ARBA" id="ARBA00022475"/>
    </source>
</evidence>
<dbReference type="SUPFAM" id="SSF52540">
    <property type="entry name" value="P-loop containing nucleoside triphosphate hydrolases"/>
    <property type="match status" value="1"/>
</dbReference>
<evidence type="ECO:0000313" key="12">
    <source>
        <dbReference type="EMBL" id="KUL25787.1"/>
    </source>
</evidence>
<keyword evidence="6" id="KW-0067">ATP-binding</keyword>
<evidence type="ECO:0000259" key="11">
    <source>
        <dbReference type="PROSITE" id="PS50929"/>
    </source>
</evidence>
<feature type="transmembrane region" description="Helical" evidence="9">
    <location>
        <begin position="37"/>
        <end position="62"/>
    </location>
</feature>
<dbReference type="CDD" id="cd03228">
    <property type="entry name" value="ABCC_MRP_Like"/>
    <property type="match status" value="1"/>
</dbReference>
<dbReference type="InterPro" id="IPR003439">
    <property type="entry name" value="ABC_transporter-like_ATP-bd"/>
</dbReference>
<feature type="transmembrane region" description="Helical" evidence="9">
    <location>
        <begin position="175"/>
        <end position="195"/>
    </location>
</feature>
<keyword evidence="8 9" id="KW-0472">Membrane</keyword>
<comment type="subcellular location">
    <subcellularLocation>
        <location evidence="1">Cell membrane</location>
        <topology evidence="1">Multi-pass membrane protein</topology>
    </subcellularLocation>
</comment>
<gene>
    <name evidence="12" type="ORF">ADL12_34325</name>
</gene>
<keyword evidence="3" id="KW-1003">Cell membrane</keyword>
<dbReference type="PROSITE" id="PS50893">
    <property type="entry name" value="ABC_TRANSPORTER_2"/>
    <property type="match status" value="1"/>
</dbReference>
<dbReference type="RefSeq" id="WP_062709566.1">
    <property type="nucleotide sequence ID" value="NZ_LLZG01000366.1"/>
</dbReference>
<dbReference type="InterPro" id="IPR039421">
    <property type="entry name" value="Type_1_exporter"/>
</dbReference>
<organism evidence="12 13">
    <name type="scientific">Streptomyces regalis</name>
    <dbReference type="NCBI Taxonomy" id="68262"/>
    <lineage>
        <taxon>Bacteria</taxon>
        <taxon>Bacillati</taxon>
        <taxon>Actinomycetota</taxon>
        <taxon>Actinomycetes</taxon>
        <taxon>Kitasatosporales</taxon>
        <taxon>Streptomycetaceae</taxon>
        <taxon>Streptomyces</taxon>
    </lineage>
</organism>
<dbReference type="EMBL" id="LLZG01000366">
    <property type="protein sequence ID" value="KUL25787.1"/>
    <property type="molecule type" value="Genomic_DNA"/>
</dbReference>
<keyword evidence="4 9" id="KW-0812">Transmembrane</keyword>
<dbReference type="Gene3D" id="3.40.50.300">
    <property type="entry name" value="P-loop containing nucleotide triphosphate hydrolases"/>
    <property type="match status" value="1"/>
</dbReference>
<sequence length="586" mass="63172">MVTTRATAEDRPDRSDRSAVRTLLRLWPYVRPVRVRLFTAAFVAVVASCLTLVFPLVLKWMVDGPVADRDPAGVWLGALYLLLLGFAEALLFGLRRWLVARPLAGVEAGMRADLYRHLQRLPVAFHDRWGSGQLLSRGTTDLMLLRMFLAFPLTFLLVNSVTILVGVIIMLLQDWTLGLVILIPAVPVMVTCVVFEKRYATVARRAQDQVGDLTTVVEESVLGIRIIKGFGRHRSQALAFRELSRTLRGTELRKARLLATIWGVIVTLPEVAIGAALVLGTVQVADGELSAGTLVAFLSTALALRWPVDSIGFLLAMSQEAATATERYFEVMDETPEPEAPQSGAGLQSMCGYRRAGATSPAQPAADNDGIRFHNVRFRYPDAPADSPPILDHIDFHIRPGESMALVGATGSGKTTLTALVPRLHEVTSGRITLDGQDISAMPRETLRELVAVAFEEPTLFSASVADNVLMGAADGAGEPELERALGVAQAGFAHALPHGTGTQVGEQGLSLSGGQRQRLALARAVVGRPRFLVLDDPLSALDVHTEAAVEAALRDVLAQTTALIVAHRPSTVLLADRVALLSSGR</sequence>
<keyword evidence="2" id="KW-0813">Transport</keyword>
<evidence type="ECO:0000259" key="10">
    <source>
        <dbReference type="PROSITE" id="PS50893"/>
    </source>
</evidence>
<feature type="domain" description="ABC transporter" evidence="10">
    <location>
        <begin position="371"/>
        <end position="586"/>
    </location>
</feature>
<dbReference type="GO" id="GO:0005886">
    <property type="term" value="C:plasma membrane"/>
    <property type="evidence" value="ECO:0007669"/>
    <property type="project" value="UniProtKB-SubCell"/>
</dbReference>
<dbReference type="GO" id="GO:0005524">
    <property type="term" value="F:ATP binding"/>
    <property type="evidence" value="ECO:0007669"/>
    <property type="project" value="UniProtKB-KW"/>
</dbReference>
<reference evidence="13" key="1">
    <citation type="submission" date="2015-10" db="EMBL/GenBank/DDBJ databases">
        <authorList>
            <person name="Ju K.-S."/>
            <person name="Doroghazi J.R."/>
            <person name="Metcalf W.W."/>
        </authorList>
    </citation>
    <scope>NUCLEOTIDE SEQUENCE [LARGE SCALE GENOMIC DNA]</scope>
    <source>
        <strain evidence="13">NRRL 3151</strain>
    </source>
</reference>
<evidence type="ECO:0000256" key="9">
    <source>
        <dbReference type="SAM" id="Phobius"/>
    </source>
</evidence>
<feature type="transmembrane region" description="Helical" evidence="9">
    <location>
        <begin position="74"/>
        <end position="94"/>
    </location>
</feature>
<evidence type="ECO:0000256" key="5">
    <source>
        <dbReference type="ARBA" id="ARBA00022741"/>
    </source>
</evidence>
<feature type="non-terminal residue" evidence="12">
    <location>
        <position position="586"/>
    </location>
</feature>
<dbReference type="InterPro" id="IPR027417">
    <property type="entry name" value="P-loop_NTPase"/>
</dbReference>
<dbReference type="Gene3D" id="1.20.1560.10">
    <property type="entry name" value="ABC transporter type 1, transmembrane domain"/>
    <property type="match status" value="1"/>
</dbReference>
<dbReference type="InterPro" id="IPR003593">
    <property type="entry name" value="AAA+_ATPase"/>
</dbReference>
<evidence type="ECO:0000256" key="8">
    <source>
        <dbReference type="ARBA" id="ARBA00023136"/>
    </source>
</evidence>
<dbReference type="AlphaFoldDB" id="A0A101JFH4"/>
<dbReference type="CDD" id="cd18543">
    <property type="entry name" value="ABC_6TM_Rv0194_D1_like"/>
    <property type="match status" value="1"/>
</dbReference>
<evidence type="ECO:0000256" key="7">
    <source>
        <dbReference type="ARBA" id="ARBA00022989"/>
    </source>
</evidence>
<evidence type="ECO:0000313" key="13">
    <source>
        <dbReference type="Proteomes" id="UP000053923"/>
    </source>
</evidence>
<dbReference type="SUPFAM" id="SSF90123">
    <property type="entry name" value="ABC transporter transmembrane region"/>
    <property type="match status" value="1"/>
</dbReference>
<dbReference type="OrthoDB" id="9806127at2"/>
<evidence type="ECO:0000256" key="6">
    <source>
        <dbReference type="ARBA" id="ARBA00022840"/>
    </source>
</evidence>
<dbReference type="InterPro" id="IPR011527">
    <property type="entry name" value="ABC1_TM_dom"/>
</dbReference>
<evidence type="ECO:0000256" key="2">
    <source>
        <dbReference type="ARBA" id="ARBA00022448"/>
    </source>
</evidence>
<dbReference type="Pfam" id="PF00664">
    <property type="entry name" value="ABC_membrane"/>
    <property type="match status" value="1"/>
</dbReference>
<dbReference type="PANTHER" id="PTHR43394">
    <property type="entry name" value="ATP-DEPENDENT PERMEASE MDL1, MITOCHONDRIAL"/>
    <property type="match status" value="1"/>
</dbReference>
<keyword evidence="7 9" id="KW-1133">Transmembrane helix</keyword>